<proteinExistence type="predicted"/>
<dbReference type="AlphaFoldDB" id="A0A6C0AGZ9"/>
<evidence type="ECO:0000256" key="1">
    <source>
        <dbReference type="SAM" id="MobiDB-lite"/>
    </source>
</evidence>
<feature type="compositionally biased region" description="Acidic residues" evidence="1">
    <location>
        <begin position="172"/>
        <end position="182"/>
    </location>
</feature>
<organism evidence="2">
    <name type="scientific">viral metagenome</name>
    <dbReference type="NCBI Taxonomy" id="1070528"/>
    <lineage>
        <taxon>unclassified sequences</taxon>
        <taxon>metagenomes</taxon>
        <taxon>organismal metagenomes</taxon>
    </lineage>
</organism>
<feature type="region of interest" description="Disordered" evidence="1">
    <location>
        <begin position="115"/>
        <end position="184"/>
    </location>
</feature>
<evidence type="ECO:0000313" key="2">
    <source>
        <dbReference type="EMBL" id="QHS78733.1"/>
    </source>
</evidence>
<name>A0A6C0AGZ9_9ZZZZ</name>
<accession>A0A6C0AGZ9</accession>
<feature type="region of interest" description="Disordered" evidence="1">
    <location>
        <begin position="322"/>
        <end position="351"/>
    </location>
</feature>
<reference evidence="2" key="1">
    <citation type="journal article" date="2020" name="Nature">
        <title>Giant virus diversity and host interactions through global metagenomics.</title>
        <authorList>
            <person name="Schulz F."/>
            <person name="Roux S."/>
            <person name="Paez-Espino D."/>
            <person name="Jungbluth S."/>
            <person name="Walsh D.A."/>
            <person name="Denef V.J."/>
            <person name="McMahon K.D."/>
            <person name="Konstantinidis K.T."/>
            <person name="Eloe-Fadrosh E.A."/>
            <person name="Kyrpides N.C."/>
            <person name="Woyke T."/>
        </authorList>
    </citation>
    <scope>NUCLEOTIDE SEQUENCE</scope>
    <source>
        <strain evidence="2">GVMAG-S-1024976-23</strain>
    </source>
</reference>
<protein>
    <submittedName>
        <fullName evidence="2">Uncharacterized protein</fullName>
    </submittedName>
</protein>
<feature type="compositionally biased region" description="Basic and acidic residues" evidence="1">
    <location>
        <begin position="124"/>
        <end position="137"/>
    </location>
</feature>
<sequence>MCSKIIIYYSYNMCDSSDNTRNVNLKELLELLDAECVKNSLPKITDSWQYSEIQDAEKSLKPLKMVEKSESAPQTPEKAASQNPISAIFSGLSSRLSSAPTPTLSQDYSLADLDEQYGPLSPQDEARKKRQRSESKSRSPSPPNTRRHLEFEKLGGMPTSRRSSSSRRRYDEEEEEAVEEDQQVMPELSVPEAVEGDCTVLDMFIACSAYGAAIMGVCYVVSSNDMPALAALPGDAIASINKQIEIFITEIRLRLLKSDTTELLKIFTSSWMMGIGAYTTGTKVLSSVGMRLQNTCKKINEARKSFKSVPLYGGKRNKYLRKTKKVRKVRKNKKTSKSLKRKKVLHRKKKN</sequence>
<dbReference type="EMBL" id="MN740602">
    <property type="protein sequence ID" value="QHS78733.1"/>
    <property type="molecule type" value="Genomic_DNA"/>
</dbReference>